<dbReference type="Pfam" id="PF01750">
    <property type="entry name" value="HycI"/>
    <property type="match status" value="1"/>
</dbReference>
<name>A0A1G6PFZ5_9BACT</name>
<dbReference type="GO" id="GO:0016485">
    <property type="term" value="P:protein processing"/>
    <property type="evidence" value="ECO:0007669"/>
    <property type="project" value="TreeGrafter"/>
</dbReference>
<gene>
    <name evidence="5" type="ORF">SAMN05660835_01362</name>
</gene>
<evidence type="ECO:0000313" key="5">
    <source>
        <dbReference type="EMBL" id="SDC78989.1"/>
    </source>
</evidence>
<protein>
    <submittedName>
        <fullName evidence="5">Hydrogenase maturation protease</fullName>
    </submittedName>
</protein>
<comment type="similarity">
    <text evidence="1">Belongs to the peptidase A31 family.</text>
</comment>
<keyword evidence="6" id="KW-1185">Reference proteome</keyword>
<dbReference type="RefSeq" id="WP_025391227.1">
    <property type="nucleotide sequence ID" value="NZ_FMYU01000009.1"/>
</dbReference>
<dbReference type="Gene3D" id="3.40.50.1450">
    <property type="entry name" value="HybD-like"/>
    <property type="match status" value="1"/>
</dbReference>
<accession>A0A1G6PFZ5</accession>
<organism evidence="5 6">
    <name type="scientific">Desulfurella multipotens</name>
    <dbReference type="NCBI Taxonomy" id="79269"/>
    <lineage>
        <taxon>Bacteria</taxon>
        <taxon>Pseudomonadati</taxon>
        <taxon>Campylobacterota</taxon>
        <taxon>Desulfurellia</taxon>
        <taxon>Desulfurellales</taxon>
        <taxon>Desulfurellaceae</taxon>
        <taxon>Desulfurella</taxon>
    </lineage>
</organism>
<evidence type="ECO:0000256" key="4">
    <source>
        <dbReference type="ARBA" id="ARBA00022801"/>
    </source>
</evidence>
<evidence type="ECO:0000256" key="3">
    <source>
        <dbReference type="ARBA" id="ARBA00022750"/>
    </source>
</evidence>
<evidence type="ECO:0000256" key="1">
    <source>
        <dbReference type="ARBA" id="ARBA00006814"/>
    </source>
</evidence>
<dbReference type="SUPFAM" id="SSF53163">
    <property type="entry name" value="HybD-like"/>
    <property type="match status" value="1"/>
</dbReference>
<sequence length="159" mass="17508">MNSIAVIGLGNTLLGDEGFGVHFVNKLKSKYTFSENVKIFDGGTIGFLLIEHFLENDKLIFIDAIRANDTPGSIYKFNVKELPPNITFVSSIHEIGLGDILGHVRLMGLEKETIVIGIEPLSVCPNNLTTKLTPLMEEKMPSVEKLVLEQIKEFGGSYA</sequence>
<dbReference type="Proteomes" id="UP000199411">
    <property type="component" value="Unassembled WGS sequence"/>
</dbReference>
<dbReference type="PANTHER" id="PTHR30302">
    <property type="entry name" value="HYDROGENASE 1 MATURATION PROTEASE"/>
    <property type="match status" value="1"/>
</dbReference>
<keyword evidence="2 5" id="KW-0645">Protease</keyword>
<dbReference type="PANTHER" id="PTHR30302:SF1">
    <property type="entry name" value="HYDROGENASE 2 MATURATION PROTEASE"/>
    <property type="match status" value="1"/>
</dbReference>
<dbReference type="OrthoDB" id="9792731at2"/>
<evidence type="ECO:0000313" key="6">
    <source>
        <dbReference type="Proteomes" id="UP000199411"/>
    </source>
</evidence>
<dbReference type="CDD" id="cd06062">
    <property type="entry name" value="H2MP_MemB-H2up"/>
    <property type="match status" value="1"/>
</dbReference>
<proteinExistence type="inferred from homology"/>
<dbReference type="NCBIfam" id="TIGR00072">
    <property type="entry name" value="hydrog_prot"/>
    <property type="match status" value="1"/>
</dbReference>
<evidence type="ECO:0000256" key="2">
    <source>
        <dbReference type="ARBA" id="ARBA00022670"/>
    </source>
</evidence>
<dbReference type="InterPro" id="IPR000671">
    <property type="entry name" value="Peptidase_A31"/>
</dbReference>
<reference evidence="6" key="1">
    <citation type="submission" date="2016-10" db="EMBL/GenBank/DDBJ databases">
        <authorList>
            <person name="Varghese N."/>
            <person name="Submissions S."/>
        </authorList>
    </citation>
    <scope>NUCLEOTIDE SEQUENCE [LARGE SCALE GENOMIC DNA]</scope>
    <source>
        <strain evidence="6">DSM 8415</strain>
    </source>
</reference>
<dbReference type="AlphaFoldDB" id="A0A1G6PFZ5"/>
<dbReference type="GO" id="GO:0008047">
    <property type="term" value="F:enzyme activator activity"/>
    <property type="evidence" value="ECO:0007669"/>
    <property type="project" value="InterPro"/>
</dbReference>
<dbReference type="PRINTS" id="PR00446">
    <property type="entry name" value="HYDRGNUPTAKE"/>
</dbReference>
<keyword evidence="3" id="KW-0064">Aspartyl protease</keyword>
<dbReference type="EMBL" id="FMYU01000009">
    <property type="protein sequence ID" value="SDC78989.1"/>
    <property type="molecule type" value="Genomic_DNA"/>
</dbReference>
<keyword evidence="4" id="KW-0378">Hydrolase</keyword>
<dbReference type="GO" id="GO:0004190">
    <property type="term" value="F:aspartic-type endopeptidase activity"/>
    <property type="evidence" value="ECO:0007669"/>
    <property type="project" value="UniProtKB-KW"/>
</dbReference>
<dbReference type="InterPro" id="IPR023430">
    <property type="entry name" value="Pept_HybD-like_dom_sf"/>
</dbReference>